<dbReference type="SUPFAM" id="SSF51735">
    <property type="entry name" value="NAD(P)-binding Rossmann-fold domains"/>
    <property type="match status" value="1"/>
</dbReference>
<dbReference type="PANTHER" id="PTHR48079:SF6">
    <property type="entry name" value="NAD(P)-BINDING DOMAIN-CONTAINING PROTEIN-RELATED"/>
    <property type="match status" value="1"/>
</dbReference>
<dbReference type="Gene3D" id="3.40.50.720">
    <property type="entry name" value="NAD(P)-binding Rossmann-like Domain"/>
    <property type="match status" value="1"/>
</dbReference>
<name>A0A3D8SCH9_9EURO</name>
<dbReference type="Proteomes" id="UP000256690">
    <property type="component" value="Unassembled WGS sequence"/>
</dbReference>
<organism evidence="1 2">
    <name type="scientific">Aspergillus mulundensis</name>
    <dbReference type="NCBI Taxonomy" id="1810919"/>
    <lineage>
        <taxon>Eukaryota</taxon>
        <taxon>Fungi</taxon>
        <taxon>Dikarya</taxon>
        <taxon>Ascomycota</taxon>
        <taxon>Pezizomycotina</taxon>
        <taxon>Eurotiomycetes</taxon>
        <taxon>Eurotiomycetidae</taxon>
        <taxon>Eurotiales</taxon>
        <taxon>Aspergillaceae</taxon>
        <taxon>Aspergillus</taxon>
        <taxon>Aspergillus subgen. Nidulantes</taxon>
    </lineage>
</organism>
<dbReference type="GeneID" id="38114731"/>
<dbReference type="InterPro" id="IPR036291">
    <property type="entry name" value="NAD(P)-bd_dom_sf"/>
</dbReference>
<dbReference type="EMBL" id="PVWQ01000004">
    <property type="protein sequence ID" value="RDW84035.1"/>
    <property type="molecule type" value="Genomic_DNA"/>
</dbReference>
<dbReference type="GO" id="GO:0004029">
    <property type="term" value="F:aldehyde dehydrogenase (NAD+) activity"/>
    <property type="evidence" value="ECO:0007669"/>
    <property type="project" value="TreeGrafter"/>
</dbReference>
<evidence type="ECO:0000313" key="2">
    <source>
        <dbReference type="Proteomes" id="UP000256690"/>
    </source>
</evidence>
<dbReference type="GO" id="GO:0005737">
    <property type="term" value="C:cytoplasm"/>
    <property type="evidence" value="ECO:0007669"/>
    <property type="project" value="TreeGrafter"/>
</dbReference>
<protein>
    <submittedName>
        <fullName evidence="1">NAD(P)-binding protein</fullName>
    </submittedName>
</protein>
<gene>
    <name evidence="1" type="ORF">DSM5745_04361</name>
</gene>
<dbReference type="RefSeq" id="XP_026605373.1">
    <property type="nucleotide sequence ID" value="XM_026746377.1"/>
</dbReference>
<evidence type="ECO:0000313" key="1">
    <source>
        <dbReference type="EMBL" id="RDW84035.1"/>
    </source>
</evidence>
<sequence>MSTPLKIFLTGATGYIGGDILYQLNEQYPDFTYALLIRSEDKAKTVRSRYPKARIVSGGNDDAAALEREAAWADVVIREFSVLVTIRGYVNANVKDTADSSDHAGAAEALAKGLVQGHSASRPGFWLHTGGAGILTYFDSEVNKMFGEEDNKVFNDLDGIDERVDEIVLNTGIDHGDVVKTAIVAPPTIYGQGRGPASNRGRQVYELVSFILKEGYCPRIGKGLSRWNNVHVHDLSRLFERLVQAATDPSLQANPEVWAGRGYYFAENGEHVWGEVSTAVGQEAFKQGLVKGGPPELRDLSINEAVNSSAGFEAGSWGMNSRGVAERARKVLGWKPQERGLYDELPDIVRSEAARMNL</sequence>
<dbReference type="OrthoDB" id="2130169at2759"/>
<dbReference type="AlphaFoldDB" id="A0A3D8SCH9"/>
<dbReference type="PANTHER" id="PTHR48079">
    <property type="entry name" value="PROTEIN YEEZ"/>
    <property type="match status" value="1"/>
</dbReference>
<keyword evidence="2" id="KW-1185">Reference proteome</keyword>
<dbReference type="InterPro" id="IPR051783">
    <property type="entry name" value="NAD(P)-dependent_oxidoreduct"/>
</dbReference>
<reference evidence="1 2" key="1">
    <citation type="journal article" date="2018" name="IMA Fungus">
        <title>IMA Genome-F 9: Draft genome sequence of Annulohypoxylon stygium, Aspergillus mulundensis, Berkeleyomyces basicola (syn. Thielaviopsis basicola), Ceratocystis smalleyi, two Cercospora beticola strains, Coleophoma cylindrospora, Fusarium fracticaudum, Phialophora cf. hyalina, and Morchella septimelata.</title>
        <authorList>
            <person name="Wingfield B.D."/>
            <person name="Bills G.F."/>
            <person name="Dong Y."/>
            <person name="Huang W."/>
            <person name="Nel W.J."/>
            <person name="Swalarsk-Parry B.S."/>
            <person name="Vaghefi N."/>
            <person name="Wilken P.M."/>
            <person name="An Z."/>
            <person name="de Beer Z.W."/>
            <person name="De Vos L."/>
            <person name="Chen L."/>
            <person name="Duong T.A."/>
            <person name="Gao Y."/>
            <person name="Hammerbacher A."/>
            <person name="Kikkert J.R."/>
            <person name="Li Y."/>
            <person name="Li H."/>
            <person name="Li K."/>
            <person name="Li Q."/>
            <person name="Liu X."/>
            <person name="Ma X."/>
            <person name="Naidoo K."/>
            <person name="Pethybridge S.J."/>
            <person name="Sun J."/>
            <person name="Steenkamp E.T."/>
            <person name="van der Nest M.A."/>
            <person name="van Wyk S."/>
            <person name="Wingfield M.J."/>
            <person name="Xiong C."/>
            <person name="Yue Q."/>
            <person name="Zhang X."/>
        </authorList>
    </citation>
    <scope>NUCLEOTIDE SEQUENCE [LARGE SCALE GENOMIC DNA]</scope>
    <source>
        <strain evidence="1 2">DSM 5745</strain>
    </source>
</reference>
<dbReference type="STRING" id="1810919.A0A3D8SCH9"/>
<proteinExistence type="predicted"/>
<accession>A0A3D8SCH9</accession>
<comment type="caution">
    <text evidence="1">The sequence shown here is derived from an EMBL/GenBank/DDBJ whole genome shotgun (WGS) entry which is preliminary data.</text>
</comment>